<dbReference type="Pfam" id="PF08386">
    <property type="entry name" value="Abhydrolase_4"/>
    <property type="match status" value="1"/>
</dbReference>
<feature type="domain" description="Peptidase S33 tripeptidyl aminopeptidase-like C-terminal" evidence="5">
    <location>
        <begin position="447"/>
        <end position="537"/>
    </location>
</feature>
<reference evidence="6" key="1">
    <citation type="journal article" date="2019" name="Microbiol. Resour. Announc.">
        <title>Draft Genomic Sequences of Streptomyces misionensis and Streptomyces albidoflavus, bacteria applied for phytopathogen biocontrol.</title>
        <authorList>
            <person name="Pylro V."/>
            <person name="Dias A."/>
            <person name="Andreote F."/>
            <person name="Varani A."/>
            <person name="Andreote C."/>
            <person name="Bernardo E."/>
            <person name="Martins T."/>
        </authorList>
    </citation>
    <scope>NUCLEOTIDE SEQUENCE [LARGE SCALE GENOMIC DNA]</scope>
    <source>
        <strain evidence="6">66</strain>
    </source>
</reference>
<dbReference type="Pfam" id="PF00561">
    <property type="entry name" value="Abhydrolase_1"/>
    <property type="match status" value="1"/>
</dbReference>
<keyword evidence="7" id="KW-1185">Reference proteome</keyword>
<evidence type="ECO:0000259" key="5">
    <source>
        <dbReference type="Pfam" id="PF08386"/>
    </source>
</evidence>
<dbReference type="Gene3D" id="3.40.50.1820">
    <property type="entry name" value="alpha/beta hydrolase"/>
    <property type="match status" value="1"/>
</dbReference>
<proteinExistence type="inferred from homology"/>
<gene>
    <name evidence="6" type="ORF">FRZ03_06300</name>
</gene>
<evidence type="ECO:0000259" key="4">
    <source>
        <dbReference type="Pfam" id="PF00561"/>
    </source>
</evidence>
<keyword evidence="2" id="KW-0732">Signal</keyword>
<dbReference type="EMBL" id="VOGW01000038">
    <property type="protein sequence ID" value="TWV55772.1"/>
    <property type="molecule type" value="Genomic_DNA"/>
</dbReference>
<keyword evidence="3 6" id="KW-0378">Hydrolase</keyword>
<sequence>MTSPVAGGGERRARAGRLRHLVARTGPVAALSLAGALTLGAVPAATTASAASGVSQASGTGGADPLARFHHQRLDWKTCVLGPDDSTGKELEAAGARCADVTVPLDYTRPDGRTIKVAVSRIRATDTAHRVGALLLNSGGPGGPTIGDPPWVRQAMKEVGGRYDVVGVDPRFVGRSTVLDCRWPTGTMIRGAGTGRAGFDRSVALSADLARRCRDQAGDLVPYASTRNTARDMDLIRAALGERRISYLGYSYGSYLGEVYATMFPGRTDRVVLDGVIDPARYGPRLLRGTDDAQWHALRDWADWAAAHDAAYGLGRTQDAVLAAVERARSAAARTPLRLGEYRVDDHVLPVVVFNGLSQDNPEAFGDLALAVRDLRDAAEGRTVSPAPWLAGTLRFMLTGHDSAYGSAQTAILCADGSAPRDPETYWRDLRRAGTRDRLMVPVTDNINPCAFWEAPRERPTTIRADLPALLVNATGDPRTVYPGAEAVHRNWPSSRLVTLRDADQHAVFGVFGSSCVDDAVNAYLASGRLPGNDLTCPRT</sequence>
<accession>A0A5C6JYG1</accession>
<dbReference type="RefSeq" id="WP_146464143.1">
    <property type="nucleotide sequence ID" value="NZ_VOGW01000038.1"/>
</dbReference>
<comment type="similarity">
    <text evidence="1">Belongs to the peptidase S33 family.</text>
</comment>
<comment type="caution">
    <text evidence="6">The sequence shown here is derived from an EMBL/GenBank/DDBJ whole genome shotgun (WGS) entry which is preliminary data.</text>
</comment>
<evidence type="ECO:0000313" key="7">
    <source>
        <dbReference type="Proteomes" id="UP000320481"/>
    </source>
</evidence>
<dbReference type="InterPro" id="IPR013595">
    <property type="entry name" value="Pept_S33_TAP-like_C"/>
</dbReference>
<dbReference type="InterPro" id="IPR051601">
    <property type="entry name" value="Serine_prot/Carboxylest_S33"/>
</dbReference>
<protein>
    <submittedName>
        <fullName evidence="6">Alpha/beta fold hydrolase</fullName>
    </submittedName>
</protein>
<evidence type="ECO:0000313" key="6">
    <source>
        <dbReference type="EMBL" id="TWV55772.1"/>
    </source>
</evidence>
<dbReference type="AlphaFoldDB" id="A0A5C6JYG1"/>
<evidence type="ECO:0000256" key="2">
    <source>
        <dbReference type="ARBA" id="ARBA00022729"/>
    </source>
</evidence>
<dbReference type="GO" id="GO:0016787">
    <property type="term" value="F:hydrolase activity"/>
    <property type="evidence" value="ECO:0007669"/>
    <property type="project" value="UniProtKB-KW"/>
</dbReference>
<name>A0A5C6JYG1_9ACTN</name>
<dbReference type="PANTHER" id="PTHR43248">
    <property type="entry name" value="2-SUCCINYL-6-HYDROXY-2,4-CYCLOHEXADIENE-1-CARBOXYLATE SYNTHASE"/>
    <property type="match status" value="1"/>
</dbReference>
<dbReference type="PANTHER" id="PTHR43248:SF29">
    <property type="entry name" value="TRIPEPTIDYL AMINOPEPTIDASE"/>
    <property type="match status" value="1"/>
</dbReference>
<evidence type="ECO:0000256" key="3">
    <source>
        <dbReference type="ARBA" id="ARBA00022801"/>
    </source>
</evidence>
<dbReference type="InterPro" id="IPR000073">
    <property type="entry name" value="AB_hydrolase_1"/>
</dbReference>
<dbReference type="SUPFAM" id="SSF53474">
    <property type="entry name" value="alpha/beta-Hydrolases"/>
    <property type="match status" value="1"/>
</dbReference>
<organism evidence="6 7">
    <name type="scientific">Streptomyces misionensis</name>
    <dbReference type="NCBI Taxonomy" id="67331"/>
    <lineage>
        <taxon>Bacteria</taxon>
        <taxon>Bacillati</taxon>
        <taxon>Actinomycetota</taxon>
        <taxon>Actinomycetes</taxon>
        <taxon>Kitasatosporales</taxon>
        <taxon>Streptomycetaceae</taxon>
        <taxon>Streptomyces</taxon>
    </lineage>
</organism>
<feature type="domain" description="AB hydrolase-1" evidence="4">
    <location>
        <begin position="133"/>
        <end position="316"/>
    </location>
</feature>
<dbReference type="Proteomes" id="UP000320481">
    <property type="component" value="Unassembled WGS sequence"/>
</dbReference>
<dbReference type="InterPro" id="IPR029058">
    <property type="entry name" value="AB_hydrolase_fold"/>
</dbReference>
<evidence type="ECO:0000256" key="1">
    <source>
        <dbReference type="ARBA" id="ARBA00010088"/>
    </source>
</evidence>